<name>A0A058ZCI4_FONAL</name>
<evidence type="ECO:0000313" key="2">
    <source>
        <dbReference type="EMBL" id="KCV71643.1"/>
    </source>
</evidence>
<feature type="region of interest" description="Disordered" evidence="1">
    <location>
        <begin position="399"/>
        <end position="418"/>
    </location>
</feature>
<sequence>MSAVPLSLVCYSSSDSDSDSDSDVPLPKRPAQPSDVAAPPGKRSRLALSLPPPAATKSSKTPEEAEEEEEEIDDQEAARRRRLQASLSRMKGESEMEDGLGLGDPGSASTGGVSQLFSMLPKPKAEAARPVPAALRLARGHAAARSAPPATASAPIARESVAPIAAVSDEESDQLPDSPAGEEFSFFSLDEPVSGTKRRVPGPEPSITSSVMDSPPAVDQASSLPPEEVEEVPETEDPAESEDLVPPSFLDGCGTNPHALAFAAGQLAQAEAELGVDPTTGQPVVLSDAQRAYSMAVYYNYYIDQAMSAVATAATSLDVPAGAPPGMGSRADTSANATASATPIISIRAAEQIDIRAYQVPDEKNGPDFVFKQSSAYISQAARRKNQLSQVEQFSFSNQRDINERIQRARGNNFSGPR</sequence>
<reference evidence="2" key="1">
    <citation type="submission" date="2013-04" db="EMBL/GenBank/DDBJ databases">
        <title>The Genome Sequence of Fonticula alba ATCC 38817.</title>
        <authorList>
            <consortium name="The Broad Institute Genomics Platform"/>
            <person name="Russ C."/>
            <person name="Cuomo C."/>
            <person name="Burger G."/>
            <person name="Gray M.W."/>
            <person name="Holland P.W.H."/>
            <person name="King N."/>
            <person name="Lang F.B.F."/>
            <person name="Roger A.J."/>
            <person name="Ruiz-Trillo I."/>
            <person name="Brown M."/>
            <person name="Walker B."/>
            <person name="Young S."/>
            <person name="Zeng Q."/>
            <person name="Gargeya S."/>
            <person name="Fitzgerald M."/>
            <person name="Haas B."/>
            <person name="Abouelleil A."/>
            <person name="Allen A.W."/>
            <person name="Alvarado L."/>
            <person name="Arachchi H.M."/>
            <person name="Berlin A.M."/>
            <person name="Chapman S.B."/>
            <person name="Gainer-Dewar J."/>
            <person name="Goldberg J."/>
            <person name="Griggs A."/>
            <person name="Gujja S."/>
            <person name="Hansen M."/>
            <person name="Howarth C."/>
            <person name="Imamovic A."/>
            <person name="Ireland A."/>
            <person name="Larimer J."/>
            <person name="McCowan C."/>
            <person name="Murphy C."/>
            <person name="Pearson M."/>
            <person name="Poon T.W."/>
            <person name="Priest M."/>
            <person name="Roberts A."/>
            <person name="Saif S."/>
            <person name="Shea T."/>
            <person name="Sisk P."/>
            <person name="Sykes S."/>
            <person name="Wortman J."/>
            <person name="Nusbaum C."/>
            <person name="Birren B."/>
        </authorList>
    </citation>
    <scope>NUCLEOTIDE SEQUENCE [LARGE SCALE GENOMIC DNA]</scope>
    <source>
        <strain evidence="2">ATCC 38817</strain>
    </source>
</reference>
<keyword evidence="3" id="KW-1185">Reference proteome</keyword>
<organism evidence="2">
    <name type="scientific">Fonticula alba</name>
    <name type="common">Slime mold</name>
    <dbReference type="NCBI Taxonomy" id="691883"/>
    <lineage>
        <taxon>Eukaryota</taxon>
        <taxon>Rotosphaerida</taxon>
        <taxon>Fonticulaceae</taxon>
        <taxon>Fonticula</taxon>
    </lineage>
</organism>
<proteinExistence type="predicted"/>
<feature type="compositionally biased region" description="Acidic residues" evidence="1">
    <location>
        <begin position="227"/>
        <end position="243"/>
    </location>
</feature>
<dbReference type="RefSeq" id="XP_009493221.1">
    <property type="nucleotide sequence ID" value="XM_009494946.1"/>
</dbReference>
<feature type="region of interest" description="Disordered" evidence="1">
    <location>
        <begin position="162"/>
        <end position="250"/>
    </location>
</feature>
<dbReference type="Proteomes" id="UP000030693">
    <property type="component" value="Unassembled WGS sequence"/>
</dbReference>
<feature type="region of interest" description="Disordered" evidence="1">
    <location>
        <begin position="1"/>
        <end position="115"/>
    </location>
</feature>
<feature type="compositionally biased region" description="Acidic residues" evidence="1">
    <location>
        <begin position="64"/>
        <end position="75"/>
    </location>
</feature>
<dbReference type="GeneID" id="20525785"/>
<gene>
    <name evidence="2" type="ORF">H696_01060</name>
</gene>
<protein>
    <submittedName>
        <fullName evidence="2">Uncharacterized protein</fullName>
    </submittedName>
</protein>
<accession>A0A058ZCI4</accession>
<evidence type="ECO:0000256" key="1">
    <source>
        <dbReference type="SAM" id="MobiDB-lite"/>
    </source>
</evidence>
<evidence type="ECO:0000313" key="3">
    <source>
        <dbReference type="Proteomes" id="UP000030693"/>
    </source>
</evidence>
<dbReference type="EMBL" id="KB932202">
    <property type="protein sequence ID" value="KCV71643.1"/>
    <property type="molecule type" value="Genomic_DNA"/>
</dbReference>
<dbReference type="AlphaFoldDB" id="A0A058ZCI4"/>